<dbReference type="EMBL" id="VIKR01000006">
    <property type="protein sequence ID" value="TQV71694.1"/>
    <property type="molecule type" value="Genomic_DNA"/>
</dbReference>
<dbReference type="SUPFAM" id="SSF69255">
    <property type="entry name" value="gp5 N-terminal domain-like"/>
    <property type="match status" value="1"/>
</dbReference>
<evidence type="ECO:0000259" key="1">
    <source>
        <dbReference type="Pfam" id="PF04717"/>
    </source>
</evidence>
<reference evidence="2 3" key="1">
    <citation type="submission" date="2019-06" db="EMBL/GenBank/DDBJ databases">
        <title>Draft genome of Aliikangiella marina GYP-15.</title>
        <authorList>
            <person name="Wang G."/>
        </authorList>
    </citation>
    <scope>NUCLEOTIDE SEQUENCE [LARGE SCALE GENOMIC DNA]</scope>
    <source>
        <strain evidence="2 3">GYP-15</strain>
    </source>
</reference>
<keyword evidence="3" id="KW-1185">Reference proteome</keyword>
<proteinExistence type="predicted"/>
<feature type="domain" description="Gp5/Type VI secretion system Vgr protein OB-fold" evidence="1">
    <location>
        <begin position="15"/>
        <end position="82"/>
    </location>
</feature>
<dbReference type="AlphaFoldDB" id="A0A545T396"/>
<name>A0A545T396_9GAMM</name>
<dbReference type="Gene3D" id="2.40.50.230">
    <property type="entry name" value="Gp5 N-terminal domain"/>
    <property type="match status" value="1"/>
</dbReference>
<organism evidence="2 3">
    <name type="scientific">Aliikangiella marina</name>
    <dbReference type="NCBI Taxonomy" id="1712262"/>
    <lineage>
        <taxon>Bacteria</taxon>
        <taxon>Pseudomonadati</taxon>
        <taxon>Pseudomonadota</taxon>
        <taxon>Gammaproteobacteria</taxon>
        <taxon>Oceanospirillales</taxon>
        <taxon>Pleioneaceae</taxon>
        <taxon>Aliikangiella</taxon>
    </lineage>
</organism>
<evidence type="ECO:0000313" key="2">
    <source>
        <dbReference type="EMBL" id="TQV71694.1"/>
    </source>
</evidence>
<dbReference type="InterPro" id="IPR037026">
    <property type="entry name" value="Vgr_OB-fold_dom_sf"/>
</dbReference>
<dbReference type="Proteomes" id="UP000317839">
    <property type="component" value="Unassembled WGS sequence"/>
</dbReference>
<dbReference type="OrthoDB" id="9762420at2"/>
<gene>
    <name evidence="2" type="ORF">FLL45_20330</name>
</gene>
<dbReference type="Pfam" id="PF04717">
    <property type="entry name" value="Phage_base_V"/>
    <property type="match status" value="1"/>
</dbReference>
<comment type="caution">
    <text evidence="2">The sequence shown here is derived from an EMBL/GenBank/DDBJ whole genome shotgun (WGS) entry which is preliminary data.</text>
</comment>
<sequence>MNRHTLGSLQSVHLAQVVDNADPDARNKIKVRLLATEMEIWASVVVPSAGEGYGFSCLPKIEETVVIAFVSPEQACVLGSIWAGANSAPSEADPQEDHYLIQTPSGTVLEFDDQDGPKIEVKTSSGYSIKITEGEGGEIDIKRGGQNIKLTSSDVKISGTKVVVDASTIEMNAASVNVNASISKFSGVIQTDTIIATSVVGTTYTPGAGNIW</sequence>
<accession>A0A545T396</accession>
<dbReference type="InterPro" id="IPR006531">
    <property type="entry name" value="Gp5/Vgr_OB"/>
</dbReference>
<protein>
    <submittedName>
        <fullName evidence="2">VgrG protein</fullName>
    </submittedName>
</protein>
<evidence type="ECO:0000313" key="3">
    <source>
        <dbReference type="Proteomes" id="UP000317839"/>
    </source>
</evidence>